<dbReference type="InterPro" id="IPR018911">
    <property type="entry name" value="Gmad2_Ig-like_dom"/>
</dbReference>
<sequence>MLKNSKKGISRPIIIVISAIILIGGFLTYCFLRQKPETPETLIKIDSPQPNQEIESPFVVKGKARGYWFFEATFTIKLLDENGNVVKQIYAQAQGDWMTEDFVPFEAVLNFSVPKNQKGILVLEKSNPSGLPENADERRIQVIIKAGETETNFSETGNLVKDNAGLKAGVWYLVYEKPGASALYVELKFSEDSLCQIGATSQSCQTVILEQGDRAEVLGWEKGEAVIVKSMVINRTSQQFQTIELYYYNHNLDKDNSGNTLCSRNGLVAVEREVPVTNTPIQDAIRLLILGNLTEKEKEEGITTEYPLEGFSLTGASLNNGVLALAFSDPYNKTGGGSCRVGILWFQIEATAKQFAGIQQVRFEPEYLFQP</sequence>
<proteinExistence type="predicted"/>
<evidence type="ECO:0008006" key="6">
    <source>
        <dbReference type="Google" id="ProtNLM"/>
    </source>
</evidence>
<gene>
    <name evidence="4" type="ORF">COX90_00565</name>
</gene>
<keyword evidence="1" id="KW-0812">Transmembrane</keyword>
<keyword evidence="1" id="KW-1133">Transmembrane helix</keyword>
<dbReference type="InterPro" id="IPR019606">
    <property type="entry name" value="GerMN"/>
</dbReference>
<organism evidence="4 5">
    <name type="scientific">Candidatus Nealsonbacteria bacterium CG_4_10_14_0_2_um_filter_38_17</name>
    <dbReference type="NCBI Taxonomy" id="1974680"/>
    <lineage>
        <taxon>Bacteria</taxon>
        <taxon>Candidatus Nealsoniibacteriota</taxon>
    </lineage>
</organism>
<dbReference type="Proteomes" id="UP000230760">
    <property type="component" value="Unassembled WGS sequence"/>
</dbReference>
<comment type="caution">
    <text evidence="4">The sequence shown here is derived from an EMBL/GenBank/DDBJ whole genome shotgun (WGS) entry which is preliminary data.</text>
</comment>
<evidence type="ECO:0000313" key="4">
    <source>
        <dbReference type="EMBL" id="PIZ89204.1"/>
    </source>
</evidence>
<dbReference type="Pfam" id="PF10646">
    <property type="entry name" value="Germane"/>
    <property type="match status" value="1"/>
</dbReference>
<dbReference type="EMBL" id="PFPB01000013">
    <property type="protein sequence ID" value="PIZ89204.1"/>
    <property type="molecule type" value="Genomic_DNA"/>
</dbReference>
<dbReference type="AlphaFoldDB" id="A0A2M7UYZ9"/>
<protein>
    <recommendedName>
        <fullName evidence="6">Bacterial spore germination immunoglobulin-like domain-containing protein</fullName>
    </recommendedName>
</protein>
<feature type="domain" description="Bacterial spore germination immunoglobulin-like" evidence="3">
    <location>
        <begin position="43"/>
        <end position="127"/>
    </location>
</feature>
<evidence type="ECO:0000256" key="1">
    <source>
        <dbReference type="SAM" id="Phobius"/>
    </source>
</evidence>
<evidence type="ECO:0000259" key="2">
    <source>
        <dbReference type="Pfam" id="PF10646"/>
    </source>
</evidence>
<dbReference type="Pfam" id="PF10648">
    <property type="entry name" value="Gmad2"/>
    <property type="match status" value="1"/>
</dbReference>
<accession>A0A2M7UYZ9</accession>
<reference evidence="5" key="1">
    <citation type="submission" date="2017-09" db="EMBL/GenBank/DDBJ databases">
        <title>Depth-based differentiation of microbial function through sediment-hosted aquifers and enrichment of novel symbionts in the deep terrestrial subsurface.</title>
        <authorList>
            <person name="Probst A.J."/>
            <person name="Ladd B."/>
            <person name="Jarett J.K."/>
            <person name="Geller-Mcgrath D.E."/>
            <person name="Sieber C.M.K."/>
            <person name="Emerson J.B."/>
            <person name="Anantharaman K."/>
            <person name="Thomas B.C."/>
            <person name="Malmstrom R."/>
            <person name="Stieglmeier M."/>
            <person name="Klingl A."/>
            <person name="Woyke T."/>
            <person name="Ryan C.M."/>
            <person name="Banfield J.F."/>
        </authorList>
    </citation>
    <scope>NUCLEOTIDE SEQUENCE [LARGE SCALE GENOMIC DNA]</scope>
</reference>
<feature type="transmembrane region" description="Helical" evidence="1">
    <location>
        <begin position="12"/>
        <end position="32"/>
    </location>
</feature>
<feature type="domain" description="GerMN" evidence="2">
    <location>
        <begin position="245"/>
        <end position="364"/>
    </location>
</feature>
<name>A0A2M7UYZ9_9BACT</name>
<keyword evidence="1" id="KW-0472">Membrane</keyword>
<evidence type="ECO:0000259" key="3">
    <source>
        <dbReference type="Pfam" id="PF10648"/>
    </source>
</evidence>
<evidence type="ECO:0000313" key="5">
    <source>
        <dbReference type="Proteomes" id="UP000230760"/>
    </source>
</evidence>